<dbReference type="EMBL" id="GBRH01158196">
    <property type="protein sequence ID" value="JAE39700.1"/>
    <property type="molecule type" value="Transcribed_RNA"/>
</dbReference>
<evidence type="ECO:0000313" key="1">
    <source>
        <dbReference type="EMBL" id="JAE39700.1"/>
    </source>
</evidence>
<protein>
    <submittedName>
        <fullName evidence="1">Uncharacterized protein</fullName>
    </submittedName>
</protein>
<organism evidence="1">
    <name type="scientific">Arundo donax</name>
    <name type="common">Giant reed</name>
    <name type="synonym">Donax arundinaceus</name>
    <dbReference type="NCBI Taxonomy" id="35708"/>
    <lineage>
        <taxon>Eukaryota</taxon>
        <taxon>Viridiplantae</taxon>
        <taxon>Streptophyta</taxon>
        <taxon>Embryophyta</taxon>
        <taxon>Tracheophyta</taxon>
        <taxon>Spermatophyta</taxon>
        <taxon>Magnoliopsida</taxon>
        <taxon>Liliopsida</taxon>
        <taxon>Poales</taxon>
        <taxon>Poaceae</taxon>
        <taxon>PACMAD clade</taxon>
        <taxon>Arundinoideae</taxon>
        <taxon>Arundineae</taxon>
        <taxon>Arundo</taxon>
    </lineage>
</organism>
<reference evidence="1" key="2">
    <citation type="journal article" date="2015" name="Data Brief">
        <title>Shoot transcriptome of the giant reed, Arundo donax.</title>
        <authorList>
            <person name="Barrero R.A."/>
            <person name="Guerrero F.D."/>
            <person name="Moolhuijzen P."/>
            <person name="Goolsby J.A."/>
            <person name="Tidwell J."/>
            <person name="Bellgard S.E."/>
            <person name="Bellgard M.I."/>
        </authorList>
    </citation>
    <scope>NUCLEOTIDE SEQUENCE</scope>
    <source>
        <tissue evidence="1">Shoot tissue taken approximately 20 cm above the soil surface</tissue>
    </source>
</reference>
<sequence>MKFCISFPHVVGQMMYCFRWPLATTTHLLIDFFKWLIACLGNQQRLGRRWWRPIWQRLRRWRHLQQSWWGQRPLGRSLRRLLG</sequence>
<dbReference type="AlphaFoldDB" id="A0A0A9HRF6"/>
<reference evidence="1" key="1">
    <citation type="submission" date="2014-09" db="EMBL/GenBank/DDBJ databases">
        <authorList>
            <person name="Magalhaes I.L.F."/>
            <person name="Oliveira U."/>
            <person name="Santos F.R."/>
            <person name="Vidigal T.H.D.A."/>
            <person name="Brescovit A.D."/>
            <person name="Santos A.J."/>
        </authorList>
    </citation>
    <scope>NUCLEOTIDE SEQUENCE</scope>
    <source>
        <tissue evidence="1">Shoot tissue taken approximately 20 cm above the soil surface</tissue>
    </source>
</reference>
<proteinExistence type="predicted"/>
<name>A0A0A9HRF6_ARUDO</name>
<accession>A0A0A9HRF6</accession>